<dbReference type="SUPFAM" id="SSF103088">
    <property type="entry name" value="OmpA-like"/>
    <property type="match status" value="1"/>
</dbReference>
<dbReference type="GO" id="GO:0016020">
    <property type="term" value="C:membrane"/>
    <property type="evidence" value="ECO:0007669"/>
    <property type="project" value="UniProtKB-UniRule"/>
</dbReference>
<reference evidence="3 4" key="1">
    <citation type="submission" date="2019-04" db="EMBL/GenBank/DDBJ databases">
        <title>Kribbella sp. NEAU-THZ 27 nov., a novel actinomycete isolated from soil.</title>
        <authorList>
            <person name="Duan L."/>
        </authorList>
    </citation>
    <scope>NUCLEOTIDE SEQUENCE [LARGE SCALE GENOMIC DNA]</scope>
    <source>
        <strain evidence="4">NEAU-THZ27</strain>
    </source>
</reference>
<gene>
    <name evidence="3" type="ORF">FDA38_28395</name>
</gene>
<dbReference type="CDD" id="cd07185">
    <property type="entry name" value="OmpA_C-like"/>
    <property type="match status" value="1"/>
</dbReference>
<keyword evidence="1" id="KW-0472">Membrane</keyword>
<accession>A0A4U3LP84</accession>
<evidence type="ECO:0000313" key="3">
    <source>
        <dbReference type="EMBL" id="TKK76326.1"/>
    </source>
</evidence>
<dbReference type="Proteomes" id="UP000305836">
    <property type="component" value="Unassembled WGS sequence"/>
</dbReference>
<proteinExistence type="predicted"/>
<comment type="caution">
    <text evidence="3">The sequence shown here is derived from an EMBL/GenBank/DDBJ whole genome shotgun (WGS) entry which is preliminary data.</text>
</comment>
<protein>
    <submittedName>
        <fullName evidence="3">OmpA family protein</fullName>
    </submittedName>
</protein>
<feature type="domain" description="OmpA-like" evidence="2">
    <location>
        <begin position="57"/>
        <end position="187"/>
    </location>
</feature>
<organism evidence="3 4">
    <name type="scientific">Kribbella jiaozuonensis</name>
    <dbReference type="NCBI Taxonomy" id="2575441"/>
    <lineage>
        <taxon>Bacteria</taxon>
        <taxon>Bacillati</taxon>
        <taxon>Actinomycetota</taxon>
        <taxon>Actinomycetes</taxon>
        <taxon>Propionibacteriales</taxon>
        <taxon>Kribbellaceae</taxon>
        <taxon>Kribbella</taxon>
    </lineage>
</organism>
<evidence type="ECO:0000256" key="1">
    <source>
        <dbReference type="PROSITE-ProRule" id="PRU00473"/>
    </source>
</evidence>
<dbReference type="Pfam" id="PF00691">
    <property type="entry name" value="OmpA"/>
    <property type="match status" value="1"/>
</dbReference>
<dbReference type="InterPro" id="IPR006665">
    <property type="entry name" value="OmpA-like"/>
</dbReference>
<dbReference type="RefSeq" id="WP_137257194.1">
    <property type="nucleotide sequence ID" value="NZ_JBHSPQ010000003.1"/>
</dbReference>
<dbReference type="AlphaFoldDB" id="A0A4U3LP84"/>
<dbReference type="Gene3D" id="3.30.1330.60">
    <property type="entry name" value="OmpA-like domain"/>
    <property type="match status" value="1"/>
</dbReference>
<name>A0A4U3LP84_9ACTN</name>
<evidence type="ECO:0000259" key="2">
    <source>
        <dbReference type="PROSITE" id="PS51123"/>
    </source>
</evidence>
<dbReference type="EMBL" id="SZPZ01000004">
    <property type="protein sequence ID" value="TKK76326.1"/>
    <property type="molecule type" value="Genomic_DNA"/>
</dbReference>
<keyword evidence="4" id="KW-1185">Reference proteome</keyword>
<sequence>MARSHDLEYEAEYEDEFEYEAPTPRLRIRVVHGRSWGADREFEDEGDFFDPVPPPAGARLLTRFAFGGASLTAAHRRVIVQLAKDLLRDGPMGNLDCLNVTIVGHEDELGEPARFGALGQRRAEAVTKALADEMQRQVARIPAASRPRGQFVITVQTLGPTRPMRSNLTADGRSLNRRVEVTVGRPSLCPDVV</sequence>
<dbReference type="InterPro" id="IPR036737">
    <property type="entry name" value="OmpA-like_sf"/>
</dbReference>
<dbReference type="OrthoDB" id="5166631at2"/>
<evidence type="ECO:0000313" key="4">
    <source>
        <dbReference type="Proteomes" id="UP000305836"/>
    </source>
</evidence>
<dbReference type="PROSITE" id="PS51123">
    <property type="entry name" value="OMPA_2"/>
    <property type="match status" value="1"/>
</dbReference>